<organism evidence="1">
    <name type="scientific">Amphimedon queenslandica</name>
    <name type="common">Sponge</name>
    <dbReference type="NCBI Taxonomy" id="400682"/>
    <lineage>
        <taxon>Eukaryota</taxon>
        <taxon>Metazoa</taxon>
        <taxon>Porifera</taxon>
        <taxon>Demospongiae</taxon>
        <taxon>Heteroscleromorpha</taxon>
        <taxon>Haplosclerida</taxon>
        <taxon>Niphatidae</taxon>
        <taxon>Amphimedon</taxon>
    </lineage>
</organism>
<proteinExistence type="predicted"/>
<reference evidence="1" key="1">
    <citation type="submission" date="2017-05" db="UniProtKB">
        <authorList>
            <consortium name="EnsemblMetazoa"/>
        </authorList>
    </citation>
    <scope>IDENTIFICATION</scope>
</reference>
<protein>
    <submittedName>
        <fullName evidence="1">Uncharacterized protein</fullName>
    </submittedName>
</protein>
<sequence length="155" mass="17648">MSAHNIPLHAKQIANLTNQDPVLSRARNLVGEPVEDCTRKRKTFANQFERGQKKVQMKWKTGKEGPLYVPVSELYRSTKREWQPETTALFDIRIIQRNVPTYLTKCPEAVLKSAEREKKAKYSTACEDCLASFTLLCISVDCLVGADMKFLKDLA</sequence>
<dbReference type="InParanoid" id="A0A1X7U9X0"/>
<evidence type="ECO:0000313" key="1">
    <source>
        <dbReference type="EnsemblMetazoa" id="Aqu2.1.24752_001"/>
    </source>
</evidence>
<dbReference type="EnsemblMetazoa" id="Aqu2.1.24752_001">
    <property type="protein sequence ID" value="Aqu2.1.24752_001"/>
    <property type="gene ID" value="Aqu2.1.24752"/>
</dbReference>
<name>A0A1X7U9X0_AMPQE</name>
<accession>A0A1X7U9X0</accession>
<dbReference type="AlphaFoldDB" id="A0A1X7U9X0"/>